<gene>
    <name evidence="1" type="ORF">Slati_3429600</name>
</gene>
<proteinExistence type="predicted"/>
<name>A0AAW2UG68_9LAMI</name>
<protein>
    <submittedName>
        <fullName evidence="1">Uncharacterized protein</fullName>
    </submittedName>
</protein>
<dbReference type="EMBL" id="JACGWN010000012">
    <property type="protein sequence ID" value="KAL0415977.1"/>
    <property type="molecule type" value="Genomic_DNA"/>
</dbReference>
<comment type="caution">
    <text evidence="1">The sequence shown here is derived from an EMBL/GenBank/DDBJ whole genome shotgun (WGS) entry which is preliminary data.</text>
</comment>
<reference evidence="1" key="2">
    <citation type="journal article" date="2024" name="Plant">
        <title>Genomic evolution and insights into agronomic trait innovations of Sesamum species.</title>
        <authorList>
            <person name="Miao H."/>
            <person name="Wang L."/>
            <person name="Qu L."/>
            <person name="Liu H."/>
            <person name="Sun Y."/>
            <person name="Le M."/>
            <person name="Wang Q."/>
            <person name="Wei S."/>
            <person name="Zheng Y."/>
            <person name="Lin W."/>
            <person name="Duan Y."/>
            <person name="Cao H."/>
            <person name="Xiong S."/>
            <person name="Wang X."/>
            <person name="Wei L."/>
            <person name="Li C."/>
            <person name="Ma Q."/>
            <person name="Ju M."/>
            <person name="Zhao R."/>
            <person name="Li G."/>
            <person name="Mu C."/>
            <person name="Tian Q."/>
            <person name="Mei H."/>
            <person name="Zhang T."/>
            <person name="Gao T."/>
            <person name="Zhang H."/>
        </authorList>
    </citation>
    <scope>NUCLEOTIDE SEQUENCE</scope>
    <source>
        <strain evidence="1">KEN1</strain>
    </source>
</reference>
<sequence length="207" mass="22941">MSSIHQCSKETIKEALASRFNTSSQSKILDNPSLHDVEVNIKCALPSRHLIINETHGGFHHPSSLSSLFTEDMPRRYTSTLQESCSRSHLFFRASATRTPSIEETIAISLAKQRLLQSLTHFFPRASTTIISSIDEVLGHHASIPHEVKIHATAHAFLSCVPATRASSYKFSSSYGAFPRTSFMSSSENLPSPCWMFTAACTWGVQQ</sequence>
<accession>A0AAW2UG68</accession>
<dbReference type="AlphaFoldDB" id="A0AAW2UG68"/>
<reference evidence="1" key="1">
    <citation type="submission" date="2020-06" db="EMBL/GenBank/DDBJ databases">
        <authorList>
            <person name="Li T."/>
            <person name="Hu X."/>
            <person name="Zhang T."/>
            <person name="Song X."/>
            <person name="Zhang H."/>
            <person name="Dai N."/>
            <person name="Sheng W."/>
            <person name="Hou X."/>
            <person name="Wei L."/>
        </authorList>
    </citation>
    <scope>NUCLEOTIDE SEQUENCE</scope>
    <source>
        <strain evidence="1">KEN1</strain>
        <tissue evidence="1">Leaf</tissue>
    </source>
</reference>
<evidence type="ECO:0000313" key="1">
    <source>
        <dbReference type="EMBL" id="KAL0415977.1"/>
    </source>
</evidence>
<organism evidence="1">
    <name type="scientific">Sesamum latifolium</name>
    <dbReference type="NCBI Taxonomy" id="2727402"/>
    <lineage>
        <taxon>Eukaryota</taxon>
        <taxon>Viridiplantae</taxon>
        <taxon>Streptophyta</taxon>
        <taxon>Embryophyta</taxon>
        <taxon>Tracheophyta</taxon>
        <taxon>Spermatophyta</taxon>
        <taxon>Magnoliopsida</taxon>
        <taxon>eudicotyledons</taxon>
        <taxon>Gunneridae</taxon>
        <taxon>Pentapetalae</taxon>
        <taxon>asterids</taxon>
        <taxon>lamiids</taxon>
        <taxon>Lamiales</taxon>
        <taxon>Pedaliaceae</taxon>
        <taxon>Sesamum</taxon>
    </lineage>
</organism>